<sequence>MANLTLGGFKLFDYGGSGNTYILPVYTFKCPCDFRHYIFWWDCASTEDYPNIFRPKYLEKYQKLLKRAEKISYTQCRASIPHFTIKKQILPCEHIHINTHMKNISFYRRGIWGEAMDERINLIVADLKQMAYLPIGTSLAHFISNYWIHIIYNWYRSPQPNILTFTGMKENVTNAPETFFLAFFRENIDKSEKEIKSTLHEIMPLDLIKIIYLYAHSAADTYAKIILMLQDDFLKYGKILAIPEPLKAVVAKTTTTMQFQ</sequence>
<reference evidence="1" key="1">
    <citation type="submission" date="2018-10" db="EMBL/GenBank/DDBJ databases">
        <title>Hidden diversity of soil giant viruses.</title>
        <authorList>
            <person name="Schulz F."/>
            <person name="Alteio L."/>
            <person name="Goudeau D."/>
            <person name="Ryan E.M."/>
            <person name="Malmstrom R.R."/>
            <person name="Blanchard J."/>
            <person name="Woyke T."/>
        </authorList>
    </citation>
    <scope>NUCLEOTIDE SEQUENCE</scope>
    <source>
        <strain evidence="1">HYV1</strain>
    </source>
</reference>
<accession>A0A3G5AEK1</accession>
<evidence type="ECO:0000313" key="1">
    <source>
        <dbReference type="EMBL" id="AYV83799.1"/>
    </source>
</evidence>
<name>A0A3G5AEK1_9VIRU</name>
<proteinExistence type="predicted"/>
<gene>
    <name evidence="1" type="ORF">Hyperionvirus11_72</name>
</gene>
<dbReference type="EMBL" id="MK072393">
    <property type="protein sequence ID" value="AYV83799.1"/>
    <property type="molecule type" value="Genomic_DNA"/>
</dbReference>
<protein>
    <submittedName>
        <fullName evidence="1">Uncharacterized protein</fullName>
    </submittedName>
</protein>
<organism evidence="1">
    <name type="scientific">Hyperionvirus sp</name>
    <dbReference type="NCBI Taxonomy" id="2487770"/>
    <lineage>
        <taxon>Viruses</taxon>
        <taxon>Varidnaviria</taxon>
        <taxon>Bamfordvirae</taxon>
        <taxon>Nucleocytoviricota</taxon>
        <taxon>Megaviricetes</taxon>
        <taxon>Imitervirales</taxon>
        <taxon>Mimiviridae</taxon>
        <taxon>Klosneuvirinae</taxon>
    </lineage>
</organism>